<evidence type="ECO:0000256" key="1">
    <source>
        <dbReference type="SAM" id="MobiDB-lite"/>
    </source>
</evidence>
<evidence type="ECO:0000313" key="3">
    <source>
        <dbReference type="Proteomes" id="UP001549366"/>
    </source>
</evidence>
<dbReference type="EMBL" id="JBEWTB010000001">
    <property type="protein sequence ID" value="MET4754912.1"/>
    <property type="molecule type" value="Genomic_DNA"/>
</dbReference>
<keyword evidence="3" id="KW-1185">Reference proteome</keyword>
<evidence type="ECO:0000313" key="2">
    <source>
        <dbReference type="EMBL" id="MET4754912.1"/>
    </source>
</evidence>
<feature type="compositionally biased region" description="Low complexity" evidence="1">
    <location>
        <begin position="617"/>
        <end position="626"/>
    </location>
</feature>
<evidence type="ECO:0008006" key="4">
    <source>
        <dbReference type="Google" id="ProtNLM"/>
    </source>
</evidence>
<protein>
    <recommendedName>
        <fullName evidence="4">Baseplate protein J-like domain-containing protein</fullName>
    </recommendedName>
</protein>
<proteinExistence type="predicted"/>
<organism evidence="2 3">
    <name type="scientific">Endozoicomonas lisbonensis</name>
    <dbReference type="NCBI Taxonomy" id="3120522"/>
    <lineage>
        <taxon>Bacteria</taxon>
        <taxon>Pseudomonadati</taxon>
        <taxon>Pseudomonadota</taxon>
        <taxon>Gammaproteobacteria</taxon>
        <taxon>Oceanospirillales</taxon>
        <taxon>Endozoicomonadaceae</taxon>
        <taxon>Endozoicomonas</taxon>
    </lineage>
</organism>
<gene>
    <name evidence="2" type="ORF">V5J35_000104</name>
</gene>
<accession>A0ABV2SAW8</accession>
<comment type="caution">
    <text evidence="2">The sequence shown here is derived from an EMBL/GenBank/DDBJ whole genome shotgun (WGS) entry which is preliminary data.</text>
</comment>
<dbReference type="RefSeq" id="WP_354016226.1">
    <property type="nucleotide sequence ID" value="NZ_JBEWTB010000001.1"/>
</dbReference>
<feature type="region of interest" description="Disordered" evidence="1">
    <location>
        <begin position="597"/>
        <end position="626"/>
    </location>
</feature>
<dbReference type="Proteomes" id="UP001549366">
    <property type="component" value="Unassembled WGS sequence"/>
</dbReference>
<sequence length="1118" mass="124467">MSQTNTLAAGTRQNQRQLEDLLPDAFSVEERDTGQWLDYLNTFATWLTFYTPDGARGNWQALLNEPEGLEQWVRWLEQEPGVSDAVKQRTASPDRALLLAFLKLLRHPRGQFRRLTEKHLSYYYRQVLGFSELPALGDEAHLVLTLEDSAPVQTLLAGTLFNAGTDPDGDLRFYRLADTTGINHARVTSLRTLGLDTVDNDTGFLRTELVNEEQGLLFPDGGALTFGEFTGYEEDPELRQSRPDMGLLLTSPLLWLSEGERTITLTFHRSPETGGDFPDPMDDLFDIAVSTAEGPVTLLPQQVSIENEGSHASFTLTLDALFPSLEQVPEPVSNKVTAPFVQLTLKADSDTRRFPRYQLLKEVALQKVELSVEVSGLRQVLIRNDLAPLDPGGPMELFGSRPRVGSNFQFSHPELAIKPLTSVEVSIDWSNKPDSIGDYYHAYRKYLETQGQPGASEWPLHKVSVGSPWSGDSLTMTDLFGNDSASTISRVYVNDSDNTPTAASYDVYPEGLAWTLYRNLPLQSPEPREWPFWYQVTLDNSDFGHSLYNNVLTWASTENSKNLVRYQQGLPSTGAADQYHDDLKDYAARKAAYEHYQEDLSEWEASDQQSPEPEEVAPPGSEPVEPVPSYTPYEVNQPLVPLADRLGINYKARTELTVSNAKGDDDRLLMHLHPVGTQVLASSEKLRTSGEQAFIPSLDKSGYLYIGLGNTPDNGTLSLLFDVAAVDSPEGLSGATVRWDYLTEAGWTKFSTDRQQEGNLRAMVLADGTNGLINTGIIRFQLISDMRRQGAFAGDNQLWLRGSLEGVTGNVQSIWSRLNGIYTQAASVVFSDDDGITGQARTPRHLPEPLPPETITALNTNNPAIASVSQPLPSFGGRAPEASVYFNNRVSERLRHRGRAITTWDYERLVLQQFPELFMARCVRGEVQGDVVMQVIPNTTDPTLLKPRAPLFLQNNIRDFLQPLMPPQAQVRVSSPRFQEVRFGVAINIREGYDQGITIQTLNDELVTHLSPWTNSDSAEIRNSISLTSIARFVASRPYISRVLKISAERQEWDDTAGALVFRAVPETVITPDDKLGNPQEVILVPARRHTINVLPAGVVIFEGIGRMEVELDFEVAD</sequence>
<name>A0ABV2SAW8_9GAMM</name>
<reference evidence="2 3" key="1">
    <citation type="submission" date="2024-06" db="EMBL/GenBank/DDBJ databases">
        <title>Genomic Encyclopedia of Type Strains, Phase V (KMG-V): Genome sequencing to study the core and pangenomes of soil and plant-associated prokaryotes.</title>
        <authorList>
            <person name="Whitman W."/>
        </authorList>
    </citation>
    <scope>NUCLEOTIDE SEQUENCE [LARGE SCALE GENOMIC DNA]</scope>
    <source>
        <strain evidence="2 3">NE40</strain>
    </source>
</reference>